<dbReference type="Gene3D" id="3.90.79.10">
    <property type="entry name" value="Nucleoside Triphosphate Pyrophosphohydrolase"/>
    <property type="match status" value="1"/>
</dbReference>
<evidence type="ECO:0000256" key="16">
    <source>
        <dbReference type="ARBA" id="ARBA00042798"/>
    </source>
</evidence>
<evidence type="ECO:0000256" key="6">
    <source>
        <dbReference type="ARBA" id="ARBA00022763"/>
    </source>
</evidence>
<dbReference type="GO" id="GO:0006260">
    <property type="term" value="P:DNA replication"/>
    <property type="evidence" value="ECO:0007669"/>
    <property type="project" value="UniProtKB-KW"/>
</dbReference>
<evidence type="ECO:0000256" key="8">
    <source>
        <dbReference type="ARBA" id="ARBA00022842"/>
    </source>
</evidence>
<dbReference type="InterPro" id="IPR029119">
    <property type="entry name" value="MutY_C"/>
</dbReference>
<dbReference type="InterPro" id="IPR020476">
    <property type="entry name" value="Nudix_hydrolase"/>
</dbReference>
<dbReference type="AlphaFoldDB" id="A0A1I5YWH3"/>
<evidence type="ECO:0000256" key="9">
    <source>
        <dbReference type="ARBA" id="ARBA00023204"/>
    </source>
</evidence>
<dbReference type="Proteomes" id="UP000199029">
    <property type="component" value="Unassembled WGS sequence"/>
</dbReference>
<evidence type="ECO:0000256" key="3">
    <source>
        <dbReference type="ARBA" id="ARBA00022457"/>
    </source>
</evidence>
<evidence type="ECO:0000256" key="7">
    <source>
        <dbReference type="ARBA" id="ARBA00022801"/>
    </source>
</evidence>
<dbReference type="PANTHER" id="PTHR47707:SF1">
    <property type="entry name" value="NUDIX HYDROLASE FAMILY PROTEIN"/>
    <property type="match status" value="1"/>
</dbReference>
<dbReference type="SUPFAM" id="SSF55811">
    <property type="entry name" value="Nudix"/>
    <property type="match status" value="1"/>
</dbReference>
<keyword evidence="4" id="KW-0235">DNA replication</keyword>
<evidence type="ECO:0000313" key="18">
    <source>
        <dbReference type="EMBL" id="SFQ48574.1"/>
    </source>
</evidence>
<evidence type="ECO:0000256" key="1">
    <source>
        <dbReference type="ARBA" id="ARBA00001946"/>
    </source>
</evidence>
<comment type="catalytic activity">
    <reaction evidence="11">
        <text>8-oxo-GTP + H2O = 8-oxo-GMP + diphosphate + H(+)</text>
        <dbReference type="Rhea" id="RHEA:67616"/>
        <dbReference type="ChEBI" id="CHEBI:15377"/>
        <dbReference type="ChEBI" id="CHEBI:15378"/>
        <dbReference type="ChEBI" id="CHEBI:33019"/>
        <dbReference type="ChEBI" id="CHEBI:143553"/>
        <dbReference type="ChEBI" id="CHEBI:145694"/>
    </reaction>
</comment>
<dbReference type="InterPro" id="IPR015797">
    <property type="entry name" value="NUDIX_hydrolase-like_dom_sf"/>
</dbReference>
<dbReference type="Pfam" id="PF14815">
    <property type="entry name" value="NUDIX_4"/>
    <property type="match status" value="1"/>
</dbReference>
<evidence type="ECO:0000256" key="14">
    <source>
        <dbReference type="ARBA" id="ARBA00041592"/>
    </source>
</evidence>
<organism evidence="18 19">
    <name type="scientific">Hymenobacter arizonensis</name>
    <name type="common">Siccationidurans arizonensis</name>
    <dbReference type="NCBI Taxonomy" id="1227077"/>
    <lineage>
        <taxon>Bacteria</taxon>
        <taxon>Pseudomonadati</taxon>
        <taxon>Bacteroidota</taxon>
        <taxon>Cytophagia</taxon>
        <taxon>Cytophagales</taxon>
        <taxon>Hymenobacteraceae</taxon>
        <taxon>Hymenobacter</taxon>
    </lineage>
</organism>
<dbReference type="InterPro" id="IPR000086">
    <property type="entry name" value="NUDIX_hydrolase_dom"/>
</dbReference>
<keyword evidence="8" id="KW-0460">Magnesium</keyword>
<evidence type="ECO:0000256" key="5">
    <source>
        <dbReference type="ARBA" id="ARBA00022723"/>
    </source>
</evidence>
<evidence type="ECO:0000256" key="12">
    <source>
        <dbReference type="ARBA" id="ARBA00038905"/>
    </source>
</evidence>
<dbReference type="GO" id="GO:0006281">
    <property type="term" value="P:DNA repair"/>
    <property type="evidence" value="ECO:0007669"/>
    <property type="project" value="UniProtKB-KW"/>
</dbReference>
<protein>
    <recommendedName>
        <fullName evidence="13">8-oxo-dGTP diphosphatase</fullName>
        <ecNumber evidence="12">3.6.1.55</ecNumber>
    </recommendedName>
    <alternativeName>
        <fullName evidence="16">7,8-dihydro-8-oxoguanine-triphosphatase</fullName>
    </alternativeName>
    <alternativeName>
        <fullName evidence="15">Mutator protein MutT</fullName>
    </alternativeName>
    <alternativeName>
        <fullName evidence="14">dGTP pyrophosphohydrolase</fullName>
    </alternativeName>
</protein>
<dbReference type="EC" id="3.6.1.55" evidence="12"/>
<keyword evidence="7" id="KW-0378">Hydrolase</keyword>
<dbReference type="RefSeq" id="WP_092673430.1">
    <property type="nucleotide sequence ID" value="NZ_FOXS01000003.1"/>
</dbReference>
<evidence type="ECO:0000256" key="11">
    <source>
        <dbReference type="ARBA" id="ARBA00036904"/>
    </source>
</evidence>
<sequence>MKKHHEVVAAIIQRGEEILCLQRGASKYEYIAYKWEFPGGKVESGETQAQALIREIKEELAIDIQVDGHLLTVEHEYPDFIITMHGLRCTALNEELVLHEHTGFKWLRTEQLQTLDWAAADVPLVEKLRG</sequence>
<dbReference type="GO" id="GO:0008413">
    <property type="term" value="F:8-oxo-7,8-dihydroguanosine triphosphate pyrophosphatase activity"/>
    <property type="evidence" value="ECO:0007669"/>
    <property type="project" value="TreeGrafter"/>
</dbReference>
<keyword evidence="3" id="KW-0515">Mutator protein</keyword>
<name>A0A1I5YWH3_HYMAR</name>
<dbReference type="CDD" id="cd03425">
    <property type="entry name" value="NUDIX_MutT_NudA_like"/>
    <property type="match status" value="1"/>
</dbReference>
<feature type="domain" description="Nudix hydrolase" evidence="17">
    <location>
        <begin position="3"/>
        <end position="129"/>
    </location>
</feature>
<dbReference type="STRING" id="1227077.SAMN04515668_2500"/>
<accession>A0A1I5YWH3</accession>
<evidence type="ECO:0000313" key="19">
    <source>
        <dbReference type="Proteomes" id="UP000199029"/>
    </source>
</evidence>
<evidence type="ECO:0000256" key="15">
    <source>
        <dbReference type="ARBA" id="ARBA00041979"/>
    </source>
</evidence>
<keyword evidence="9" id="KW-0234">DNA repair</keyword>
<comment type="cofactor">
    <cofactor evidence="1">
        <name>Mg(2+)</name>
        <dbReference type="ChEBI" id="CHEBI:18420"/>
    </cofactor>
</comment>
<evidence type="ECO:0000256" key="2">
    <source>
        <dbReference type="ARBA" id="ARBA00005582"/>
    </source>
</evidence>
<reference evidence="19" key="1">
    <citation type="submission" date="2016-10" db="EMBL/GenBank/DDBJ databases">
        <authorList>
            <person name="Varghese N."/>
            <person name="Submissions S."/>
        </authorList>
    </citation>
    <scope>NUCLEOTIDE SEQUENCE [LARGE SCALE GENOMIC DNA]</scope>
    <source>
        <strain evidence="19">OR362-8,ATCC BAA-1266,JCM 13504</strain>
    </source>
</reference>
<proteinExistence type="inferred from homology"/>
<evidence type="ECO:0000256" key="4">
    <source>
        <dbReference type="ARBA" id="ARBA00022705"/>
    </source>
</evidence>
<dbReference type="GO" id="GO:0044716">
    <property type="term" value="F:8-oxo-GDP phosphatase activity"/>
    <property type="evidence" value="ECO:0007669"/>
    <property type="project" value="TreeGrafter"/>
</dbReference>
<comment type="similarity">
    <text evidence="2">Belongs to the Nudix hydrolase family.</text>
</comment>
<evidence type="ECO:0000259" key="17">
    <source>
        <dbReference type="PROSITE" id="PS51462"/>
    </source>
</evidence>
<dbReference type="EMBL" id="FOXS01000003">
    <property type="protein sequence ID" value="SFQ48574.1"/>
    <property type="molecule type" value="Genomic_DNA"/>
</dbReference>
<keyword evidence="5" id="KW-0479">Metal-binding</keyword>
<dbReference type="GO" id="GO:0035539">
    <property type="term" value="F:8-oxo-7,8-dihydrodeoxyguanosine triphosphate pyrophosphatase activity"/>
    <property type="evidence" value="ECO:0007669"/>
    <property type="project" value="UniProtKB-EC"/>
</dbReference>
<gene>
    <name evidence="18" type="ORF">SAMN04515668_2500</name>
</gene>
<dbReference type="GO" id="GO:0044715">
    <property type="term" value="F:8-oxo-dGDP phosphatase activity"/>
    <property type="evidence" value="ECO:0007669"/>
    <property type="project" value="TreeGrafter"/>
</dbReference>
<dbReference type="PRINTS" id="PR00502">
    <property type="entry name" value="NUDIXFAMILY"/>
</dbReference>
<dbReference type="OrthoDB" id="9810648at2"/>
<evidence type="ECO:0000256" key="13">
    <source>
        <dbReference type="ARBA" id="ARBA00040794"/>
    </source>
</evidence>
<comment type="catalytic activity">
    <reaction evidence="10">
        <text>8-oxo-dGTP + H2O = 8-oxo-dGMP + diphosphate + H(+)</text>
        <dbReference type="Rhea" id="RHEA:31575"/>
        <dbReference type="ChEBI" id="CHEBI:15377"/>
        <dbReference type="ChEBI" id="CHEBI:15378"/>
        <dbReference type="ChEBI" id="CHEBI:33019"/>
        <dbReference type="ChEBI" id="CHEBI:63224"/>
        <dbReference type="ChEBI" id="CHEBI:77896"/>
        <dbReference type="EC" id="3.6.1.55"/>
    </reaction>
</comment>
<dbReference type="InterPro" id="IPR047127">
    <property type="entry name" value="MutT-like"/>
</dbReference>
<keyword evidence="19" id="KW-1185">Reference proteome</keyword>
<dbReference type="PANTHER" id="PTHR47707">
    <property type="entry name" value="8-OXO-DGTP DIPHOSPHATASE"/>
    <property type="match status" value="1"/>
</dbReference>
<dbReference type="GO" id="GO:0046872">
    <property type="term" value="F:metal ion binding"/>
    <property type="evidence" value="ECO:0007669"/>
    <property type="project" value="UniProtKB-KW"/>
</dbReference>
<keyword evidence="6" id="KW-0227">DNA damage</keyword>
<dbReference type="PROSITE" id="PS51462">
    <property type="entry name" value="NUDIX"/>
    <property type="match status" value="1"/>
</dbReference>
<evidence type="ECO:0000256" key="10">
    <source>
        <dbReference type="ARBA" id="ARBA00035861"/>
    </source>
</evidence>